<dbReference type="Proteomes" id="UP000801492">
    <property type="component" value="Unassembled WGS sequence"/>
</dbReference>
<dbReference type="EMBL" id="VTPC01001135">
    <property type="protein sequence ID" value="KAF2902960.1"/>
    <property type="molecule type" value="Genomic_DNA"/>
</dbReference>
<comment type="subcellular location">
    <subcellularLocation>
        <location evidence="1">Nucleus</location>
    </subcellularLocation>
</comment>
<dbReference type="GO" id="GO:0005634">
    <property type="term" value="C:nucleus"/>
    <property type="evidence" value="ECO:0007669"/>
    <property type="project" value="UniProtKB-SubCell"/>
</dbReference>
<dbReference type="InterPro" id="IPR000467">
    <property type="entry name" value="G_patch_dom"/>
</dbReference>
<keyword evidence="1" id="KW-0539">Nucleus</keyword>
<gene>
    <name evidence="4" type="ORF">ILUMI_03229</name>
</gene>
<dbReference type="Pfam" id="PF01585">
    <property type="entry name" value="G-patch"/>
    <property type="match status" value="1"/>
</dbReference>
<dbReference type="PANTHER" id="PTHR16121:SF0">
    <property type="entry name" value="CAP-SPECIFIC MRNA (NUCLEOSIDE-2'-O-)-METHYLTRANSFERASE 1"/>
    <property type="match status" value="1"/>
</dbReference>
<keyword evidence="1" id="KW-0949">S-adenosyl-L-methionine</keyword>
<dbReference type="InterPro" id="IPR025816">
    <property type="entry name" value="RrmJ-type_MeTrfase"/>
</dbReference>
<dbReference type="OrthoDB" id="10251234at2759"/>
<dbReference type="SUPFAM" id="SSF56091">
    <property type="entry name" value="DNA ligase/mRNA capping enzyme, catalytic domain"/>
    <property type="match status" value="1"/>
</dbReference>
<dbReference type="Pfam" id="PF01728">
    <property type="entry name" value="FtsJ"/>
    <property type="match status" value="1"/>
</dbReference>
<keyword evidence="5" id="KW-1185">Reference proteome</keyword>
<dbReference type="SUPFAM" id="SSF53335">
    <property type="entry name" value="S-adenosyl-L-methionine-dependent methyltransferases"/>
    <property type="match status" value="1"/>
</dbReference>
<keyword evidence="1" id="KW-0808">Transferase</keyword>
<keyword evidence="1" id="KW-0507">mRNA processing</keyword>
<dbReference type="GO" id="GO:0006370">
    <property type="term" value="P:7-methylguanosine mRNA capping"/>
    <property type="evidence" value="ECO:0007669"/>
    <property type="project" value="UniProtKB-UniRule"/>
</dbReference>
<dbReference type="AlphaFoldDB" id="A0A8K0DB68"/>
<dbReference type="SMART" id="SM00443">
    <property type="entry name" value="G_patch"/>
    <property type="match status" value="1"/>
</dbReference>
<feature type="domain" description="G-patch" evidence="2">
    <location>
        <begin position="39"/>
        <end position="85"/>
    </location>
</feature>
<dbReference type="FunFam" id="3.40.50.12760:FF:000004">
    <property type="entry name" value="FtsJ-like methyltransferase"/>
    <property type="match status" value="1"/>
</dbReference>
<dbReference type="PANTHER" id="PTHR16121">
    <property type="entry name" value="CAP-SPECIFIC MRNA (NUCLEOSIDE-2'-O-)-METHYLTRANSFERASE 1-RELATED"/>
    <property type="match status" value="1"/>
</dbReference>
<comment type="function">
    <text evidence="1">S-adenosyl-L-methionine-dependent methyltransferase that mediates RNA cap1 2'-O-ribose methylation to the 5'-cap structure of RNAs. Methylates the ribose of the first nucleotide of a m(7)GpppG-capped mRNA to produce m(7)GpppNmp (cap1).</text>
</comment>
<protein>
    <recommendedName>
        <fullName evidence="1">Cap-specific mRNA (nucleoside-2'-O-)-methyltransferase 1</fullName>
        <ecNumber evidence="1">2.1.1.57</ecNumber>
    </recommendedName>
    <alternativeName>
        <fullName evidence="1">Cap1 2'O-ribose methyltransferase 1</fullName>
    </alternativeName>
</protein>
<organism evidence="4 5">
    <name type="scientific">Ignelater luminosus</name>
    <name type="common">Cucubano</name>
    <name type="synonym">Pyrophorus luminosus</name>
    <dbReference type="NCBI Taxonomy" id="2038154"/>
    <lineage>
        <taxon>Eukaryota</taxon>
        <taxon>Metazoa</taxon>
        <taxon>Ecdysozoa</taxon>
        <taxon>Arthropoda</taxon>
        <taxon>Hexapoda</taxon>
        <taxon>Insecta</taxon>
        <taxon>Pterygota</taxon>
        <taxon>Neoptera</taxon>
        <taxon>Endopterygota</taxon>
        <taxon>Coleoptera</taxon>
        <taxon>Polyphaga</taxon>
        <taxon>Elateriformia</taxon>
        <taxon>Elateroidea</taxon>
        <taxon>Elateridae</taxon>
        <taxon>Agrypninae</taxon>
        <taxon>Pyrophorini</taxon>
        <taxon>Ignelater</taxon>
    </lineage>
</organism>
<dbReference type="Gene3D" id="3.40.50.12760">
    <property type="match status" value="1"/>
</dbReference>
<dbReference type="GO" id="GO:0003676">
    <property type="term" value="F:nucleic acid binding"/>
    <property type="evidence" value="ECO:0007669"/>
    <property type="project" value="UniProtKB-UniRule"/>
</dbReference>
<feature type="domain" description="RrmJ-type SAM-dependent 2'-O-MTase" evidence="3">
    <location>
        <begin position="185"/>
        <end position="397"/>
    </location>
</feature>
<name>A0A8K0DB68_IGNLU</name>
<proteinExistence type="predicted"/>
<evidence type="ECO:0000313" key="5">
    <source>
        <dbReference type="Proteomes" id="UP000801492"/>
    </source>
</evidence>
<keyword evidence="1" id="KW-0506">mRNA capping</keyword>
<evidence type="ECO:0000313" key="4">
    <source>
        <dbReference type="EMBL" id="KAF2902960.1"/>
    </source>
</evidence>
<reference evidence="4" key="1">
    <citation type="submission" date="2019-08" db="EMBL/GenBank/DDBJ databases">
        <title>The genome of the North American firefly Photinus pyralis.</title>
        <authorList>
            <consortium name="Photinus pyralis genome working group"/>
            <person name="Fallon T.R."/>
            <person name="Sander Lower S.E."/>
            <person name="Weng J.-K."/>
        </authorList>
    </citation>
    <scope>NUCLEOTIDE SEQUENCE</scope>
    <source>
        <strain evidence="4">TRF0915ILg1</strain>
        <tissue evidence="4">Whole body</tissue>
    </source>
</reference>
<dbReference type="GO" id="GO:0032259">
    <property type="term" value="P:methylation"/>
    <property type="evidence" value="ECO:0007669"/>
    <property type="project" value="UniProtKB-KW"/>
</dbReference>
<dbReference type="GO" id="GO:0016556">
    <property type="term" value="P:mRNA modification"/>
    <property type="evidence" value="ECO:0007669"/>
    <property type="project" value="UniProtKB-UniRule"/>
</dbReference>
<evidence type="ECO:0000259" key="2">
    <source>
        <dbReference type="PROSITE" id="PS50174"/>
    </source>
</evidence>
<dbReference type="Gene3D" id="3.30.470.30">
    <property type="entry name" value="DNA ligase/mRNA capping enzyme"/>
    <property type="match status" value="1"/>
</dbReference>
<evidence type="ECO:0000256" key="1">
    <source>
        <dbReference type="RuleBase" id="RU368012"/>
    </source>
</evidence>
<evidence type="ECO:0000259" key="3">
    <source>
        <dbReference type="PROSITE" id="PS51613"/>
    </source>
</evidence>
<dbReference type="PROSITE" id="PS51613">
    <property type="entry name" value="SAM_MT_RRMJ"/>
    <property type="match status" value="1"/>
</dbReference>
<dbReference type="GO" id="GO:0004483">
    <property type="term" value="F:methyltransferase cap1 activity"/>
    <property type="evidence" value="ECO:0007669"/>
    <property type="project" value="UniProtKB-UniRule"/>
</dbReference>
<dbReference type="InterPro" id="IPR050851">
    <property type="entry name" value="mRNA_Cap_2O-Ribose_MeTrfase"/>
</dbReference>
<sequence>MSSFNSSEESEHLWNLTMSTTTMMYEDQNCYNPSNGEVISDKGLLMMAKMGYKKGTGLGKNKEGRLNPIDLPKHLGKRGFGFHIPHLESNDLLWDANLEAINIKEETQWISNTNCDLFINSLNDLSSWMIKGPKKLTIDDEIHFCDPSLLQQILSAKGKFDELDSNELTKARARSNPFETIRSAFFMNRAALKMANIDAVTGFIFTDIDRNPNHRKTKGPYYFADVCAGPGGFSEYILWRKKWLFKGFGFTLKGEHDFELTESQCASPVTFSAHYGIRGDGDVCCPDNIRHFAERVLHETDGMGVHFMMSDGGFSVEGNENLQEILSKQLYVCQCLTALAIVRPHGHFVTKLFDLFTPFSVGLIFIMYNCFEKISILKPNTSRPANSERYLICYGLKACSQTQQIQKYLWDIASELWELHQVQNNLNLDVNQIVPMSIITANKEFYNYIVDSNNRIGANQIVGLLKLTAFCQNPTLIEPRQEELRVGCLKYWQIPDIPKIPLPRFTTDDLLELAVNDSSFMYTSPKQSCDIKQLAKLLSDIKDWYYIISGCNKKTNICNFYAGVGGSRVYRLQRYKWVKVKHLKLIRGTLLYGEMVKETVAIQECEKLVQKHSLHVIDALRLGDTSLADLPFKERLDLIETYCQAVNHESQPDGVRVRVKMAYPIEELNSIQSLVVPGRNEENNYCILPTLGFNSIKEYYVANSILFLKIDQDQLFHSTFLSRIQVFIDDSNNAEEHLYHCNNKITLTSLVRSLMGNTSL</sequence>
<dbReference type="PROSITE" id="PS50174">
    <property type="entry name" value="G_PATCH"/>
    <property type="match status" value="1"/>
</dbReference>
<dbReference type="InterPro" id="IPR002877">
    <property type="entry name" value="RNA_MeTrfase_FtsJ_dom"/>
</dbReference>
<dbReference type="InterPro" id="IPR029063">
    <property type="entry name" value="SAM-dependent_MTases_sf"/>
</dbReference>
<accession>A0A8K0DB68</accession>
<dbReference type="GO" id="GO:0005737">
    <property type="term" value="C:cytoplasm"/>
    <property type="evidence" value="ECO:0007669"/>
    <property type="project" value="TreeGrafter"/>
</dbReference>
<dbReference type="EC" id="2.1.1.57" evidence="1"/>
<keyword evidence="1" id="KW-0489">Methyltransferase</keyword>
<comment type="catalytic activity">
    <reaction evidence="1">
        <text>a 5'-end (N(7)-methyl 5'-triphosphoguanosine)-ribonucleoside in mRNA + S-adenosyl-L-methionine = a 5'-end (N(7)-methyl 5'-triphosphoguanosine)-(2'-O-methyl-ribonucleoside) in mRNA + S-adenosyl-L-homocysteine + H(+)</text>
        <dbReference type="Rhea" id="RHEA:67020"/>
        <dbReference type="Rhea" id="RHEA-COMP:17167"/>
        <dbReference type="Rhea" id="RHEA-COMP:17168"/>
        <dbReference type="ChEBI" id="CHEBI:15378"/>
        <dbReference type="ChEBI" id="CHEBI:57856"/>
        <dbReference type="ChEBI" id="CHEBI:59789"/>
        <dbReference type="ChEBI" id="CHEBI:156461"/>
        <dbReference type="ChEBI" id="CHEBI:167609"/>
        <dbReference type="EC" id="2.1.1.57"/>
    </reaction>
</comment>
<comment type="caution">
    <text evidence="4">The sequence shown here is derived from an EMBL/GenBank/DDBJ whole genome shotgun (WGS) entry which is preliminary data.</text>
</comment>